<evidence type="ECO:0000313" key="2">
    <source>
        <dbReference type="EMBL" id="RAK29291.1"/>
    </source>
</evidence>
<name>A0A327Z2V9_9ACTN</name>
<dbReference type="AlphaFoldDB" id="A0A327Z2V9"/>
<dbReference type="RefSeq" id="WP_245972910.1">
    <property type="nucleotide sequence ID" value="NZ_JACHWI010000003.1"/>
</dbReference>
<dbReference type="PANTHER" id="PTHR43784:SF2">
    <property type="entry name" value="GDSL-LIKE LIPASE_ACYLHYDROLASE, PUTATIVE (AFU_ORTHOLOGUE AFUA_2G00820)-RELATED"/>
    <property type="match status" value="1"/>
</dbReference>
<dbReference type="Proteomes" id="UP000249341">
    <property type="component" value="Unassembled WGS sequence"/>
</dbReference>
<feature type="domain" description="SGNH hydrolase-type esterase" evidence="1">
    <location>
        <begin position="177"/>
        <end position="374"/>
    </location>
</feature>
<dbReference type="EMBL" id="QLMJ01000018">
    <property type="protein sequence ID" value="RAK29291.1"/>
    <property type="molecule type" value="Genomic_DNA"/>
</dbReference>
<comment type="caution">
    <text evidence="2">The sequence shown here is derived from an EMBL/GenBank/DDBJ whole genome shotgun (WGS) entry which is preliminary data.</text>
</comment>
<keyword evidence="3" id="KW-1185">Reference proteome</keyword>
<dbReference type="Gene3D" id="3.40.50.1110">
    <property type="entry name" value="SGNH hydrolase"/>
    <property type="match status" value="1"/>
</dbReference>
<dbReference type="Pfam" id="PF13472">
    <property type="entry name" value="Lipase_GDSL_2"/>
    <property type="match status" value="1"/>
</dbReference>
<protein>
    <submittedName>
        <fullName evidence="2">Lysophospholipase L1-like esterase</fullName>
    </submittedName>
</protein>
<dbReference type="CDD" id="cd01830">
    <property type="entry name" value="XynE_like"/>
    <property type="match status" value="1"/>
</dbReference>
<dbReference type="InterPro" id="IPR036514">
    <property type="entry name" value="SGNH_hydro_sf"/>
</dbReference>
<dbReference type="SUPFAM" id="SSF52266">
    <property type="entry name" value="SGNH hydrolase"/>
    <property type="match status" value="1"/>
</dbReference>
<evidence type="ECO:0000259" key="1">
    <source>
        <dbReference type="Pfam" id="PF13472"/>
    </source>
</evidence>
<evidence type="ECO:0000313" key="3">
    <source>
        <dbReference type="Proteomes" id="UP000249341"/>
    </source>
</evidence>
<reference evidence="2 3" key="1">
    <citation type="submission" date="2018-06" db="EMBL/GenBank/DDBJ databases">
        <title>Genomic Encyclopedia of Type Strains, Phase III (KMG-III): the genomes of soil and plant-associated and newly described type strains.</title>
        <authorList>
            <person name="Whitman W."/>
        </authorList>
    </citation>
    <scope>NUCLEOTIDE SEQUENCE [LARGE SCALE GENOMIC DNA]</scope>
    <source>
        <strain evidence="2 3">CGMCC 4.7090</strain>
    </source>
</reference>
<dbReference type="PANTHER" id="PTHR43784">
    <property type="entry name" value="GDSL-LIKE LIPASE/ACYLHYDROLASE, PUTATIVE (AFU_ORTHOLOGUE AFUA_2G00820)-RELATED"/>
    <property type="match status" value="1"/>
</dbReference>
<proteinExistence type="predicted"/>
<dbReference type="InterPro" id="IPR053140">
    <property type="entry name" value="GDSL_Rv0518-like"/>
</dbReference>
<organism evidence="2 3">
    <name type="scientific">Actinoplanes lutulentus</name>
    <dbReference type="NCBI Taxonomy" id="1287878"/>
    <lineage>
        <taxon>Bacteria</taxon>
        <taxon>Bacillati</taxon>
        <taxon>Actinomycetota</taxon>
        <taxon>Actinomycetes</taxon>
        <taxon>Micromonosporales</taxon>
        <taxon>Micromonosporaceae</taxon>
        <taxon>Actinoplanes</taxon>
    </lineage>
</organism>
<dbReference type="InterPro" id="IPR013830">
    <property type="entry name" value="SGNH_hydro"/>
</dbReference>
<sequence length="385" mass="40503">MRVPTRAGTWAAPVTAQPVSHIYTLADQTVRQVVHTSAGGDRPQVRFSNEFGTHSVRIGVARLALRAGNGATASIVPGTGQQLTFAGRTEAVIPAGGTLLSDAAGLVVPPGADLVISVYLPEKTEVGTITPRAFQTNQVGPGDLTEAVDLAGKPFATYVFLSGVSVRVRRSTSTIVAFGDSITRGVNTVENANHRWPDLLAARMRADNLDRGVLNAGLSGNRLLTGPIGRTGRAGNNAAVGEAGLRRFNRDVLAQPGVSHVIVLLGVNDLGLNPPATAEELIAGHRELIAKGRAAGVTMIGGTLLPFGEYHGRLNNTVSRAKRDAFNRWVRTSGEYDAVIDFDQAVRDPAVPHRIAAAYDCGDHLHPSDAGMAAMAEAVPLELFK</sequence>
<gene>
    <name evidence="2" type="ORF">B0I29_11883</name>
</gene>
<accession>A0A327Z2V9</accession>